<feature type="domain" description="Sm" evidence="1">
    <location>
        <begin position="31"/>
        <end position="112"/>
    </location>
</feature>
<accession>A0A6A7A224</accession>
<evidence type="ECO:0000259" key="1">
    <source>
        <dbReference type="Pfam" id="PF01423"/>
    </source>
</evidence>
<evidence type="ECO:0000313" key="2">
    <source>
        <dbReference type="EMBL" id="KAF2826809.1"/>
    </source>
</evidence>
<dbReference type="InterPro" id="IPR034110">
    <property type="entry name" value="LSMD1_Sm"/>
</dbReference>
<dbReference type="Pfam" id="PF01423">
    <property type="entry name" value="LSM"/>
    <property type="match status" value="1"/>
</dbReference>
<sequence length="128" mass="14450">MASSHRLNRRSWFSWAKKDTKMHNDEATFWLSQFIGKNLRVHASDGRIFGGQMKCTDKDRNIILALAHEYRAPAAEIIRKAIEESGNPSASVPWNSRYVGLVVVPGQHITKIEFEESTLPGQKSAITL</sequence>
<gene>
    <name evidence="2" type="ORF">CC86DRAFT_291231</name>
</gene>
<dbReference type="EMBL" id="MU006225">
    <property type="protein sequence ID" value="KAF2826809.1"/>
    <property type="molecule type" value="Genomic_DNA"/>
</dbReference>
<dbReference type="OrthoDB" id="368909at2759"/>
<dbReference type="InterPro" id="IPR001163">
    <property type="entry name" value="Sm_dom_euk/arc"/>
</dbReference>
<dbReference type="PANTHER" id="PTHR10701">
    <property type="entry name" value="SMALL NUCLEAR RIBONUCLEOPROTEIN-ASSOCIATED PROTEIN B AND N"/>
    <property type="match status" value="1"/>
</dbReference>
<evidence type="ECO:0000313" key="3">
    <source>
        <dbReference type="Proteomes" id="UP000799424"/>
    </source>
</evidence>
<name>A0A6A7A224_9PLEO</name>
<dbReference type="PANTHER" id="PTHR10701:SF5">
    <property type="entry name" value="N-ALPHA-ACETYLTRANSFERASE 38, NATC AUXILIARY SUBUNIT"/>
    <property type="match status" value="1"/>
</dbReference>
<dbReference type="SUPFAM" id="SSF50182">
    <property type="entry name" value="Sm-like ribonucleoproteins"/>
    <property type="match status" value="1"/>
</dbReference>
<organism evidence="2 3">
    <name type="scientific">Ophiobolus disseminans</name>
    <dbReference type="NCBI Taxonomy" id="1469910"/>
    <lineage>
        <taxon>Eukaryota</taxon>
        <taxon>Fungi</taxon>
        <taxon>Dikarya</taxon>
        <taxon>Ascomycota</taxon>
        <taxon>Pezizomycotina</taxon>
        <taxon>Dothideomycetes</taxon>
        <taxon>Pleosporomycetidae</taxon>
        <taxon>Pleosporales</taxon>
        <taxon>Pleosporineae</taxon>
        <taxon>Phaeosphaeriaceae</taxon>
        <taxon>Ophiobolus</taxon>
    </lineage>
</organism>
<dbReference type="InterPro" id="IPR050914">
    <property type="entry name" value="snRNP_SmB/NAA38-like"/>
</dbReference>
<dbReference type="Gene3D" id="2.30.30.100">
    <property type="match status" value="1"/>
</dbReference>
<reference evidence="2" key="1">
    <citation type="journal article" date="2020" name="Stud. Mycol.">
        <title>101 Dothideomycetes genomes: a test case for predicting lifestyles and emergence of pathogens.</title>
        <authorList>
            <person name="Haridas S."/>
            <person name="Albert R."/>
            <person name="Binder M."/>
            <person name="Bloem J."/>
            <person name="Labutti K."/>
            <person name="Salamov A."/>
            <person name="Andreopoulos B."/>
            <person name="Baker S."/>
            <person name="Barry K."/>
            <person name="Bills G."/>
            <person name="Bluhm B."/>
            <person name="Cannon C."/>
            <person name="Castanera R."/>
            <person name="Culley D."/>
            <person name="Daum C."/>
            <person name="Ezra D."/>
            <person name="Gonzalez J."/>
            <person name="Henrissat B."/>
            <person name="Kuo A."/>
            <person name="Liang C."/>
            <person name="Lipzen A."/>
            <person name="Lutzoni F."/>
            <person name="Magnuson J."/>
            <person name="Mondo S."/>
            <person name="Nolan M."/>
            <person name="Ohm R."/>
            <person name="Pangilinan J."/>
            <person name="Park H.-J."/>
            <person name="Ramirez L."/>
            <person name="Alfaro M."/>
            <person name="Sun H."/>
            <person name="Tritt A."/>
            <person name="Yoshinaga Y."/>
            <person name="Zwiers L.-H."/>
            <person name="Turgeon B."/>
            <person name="Goodwin S."/>
            <person name="Spatafora J."/>
            <person name="Crous P."/>
            <person name="Grigoriev I."/>
        </authorList>
    </citation>
    <scope>NUCLEOTIDE SEQUENCE</scope>
    <source>
        <strain evidence="2">CBS 113818</strain>
    </source>
</reference>
<keyword evidence="3" id="KW-1185">Reference proteome</keyword>
<dbReference type="CDD" id="cd06168">
    <property type="entry name" value="LSMD1"/>
    <property type="match status" value="1"/>
</dbReference>
<proteinExistence type="predicted"/>
<dbReference type="GO" id="GO:0031417">
    <property type="term" value="C:NatC complex"/>
    <property type="evidence" value="ECO:0007669"/>
    <property type="project" value="InterPro"/>
</dbReference>
<dbReference type="Proteomes" id="UP000799424">
    <property type="component" value="Unassembled WGS sequence"/>
</dbReference>
<dbReference type="AlphaFoldDB" id="A0A6A7A224"/>
<protein>
    <recommendedName>
        <fullName evidence="1">Sm domain-containing protein</fullName>
    </recommendedName>
</protein>
<dbReference type="InterPro" id="IPR010920">
    <property type="entry name" value="LSM_dom_sf"/>
</dbReference>